<dbReference type="Pfam" id="PF13715">
    <property type="entry name" value="CarbopepD_reg_2"/>
    <property type="match status" value="1"/>
</dbReference>
<sequence length="1070" mass="116542">MMKYILCVLMNCFCCALLSFSALAQDAGIDAGVGVRGRVLSGDKPVAGASVVLVGSTYGTVTDSAGRFALAAPAGIWHLRVSFVGLVTQERAVRLPVAEAVVFALLPSDNVLSEVTVSTGYQTLAKERATGSFAVADRKLLERSVSTDVIDRLRDVVPGVSFNNQGTRISVRGQSTLFSNAEPLIVVDNFPYNQPVENLNPNDVESVTVLKDAAAASVWGARAGNGVIVITTKRGRNNMGPQLSFSSNVTVGAKPDLLSVPRMSAADYTGLERRLFSEGYFEGAEQSDSHLPLSPVAELLAAARDGALSSAEADRQIAALSGYDVRRDELRYLYRPSVKQQYALSLSGGSGVQRYYVSAGADKNTENAAGNRYDRVTLNANNTWSLIGGRLEASLGMAYTRSNTVRDALGSLTWNRGQRIYPYARLADEAGNALPLVRDLRSGFADAAPGAGLLDWSYVPLNERGAYDRTTVLNEVRINTGLKYKLLPGLSAQILYQYDRGATTGRDLSRAGSYYARNLINRYTQDDGSGTLTRAVPEGGVLDLSDGSSVAQNLRGQLDYGLVRGKNEWSLLAGWELQSQRVRGSSYRLYGYDEEHATAVDADMRTLYTFYDDPGQQGVLLSNTALSDAVDNYRSYYANAGYTYDGRLTFSASARKDQSNLFGVRSNQKGVPLYSLGAAWEVSKEGFYKLKGLSQLRLRTGFGYNGNVNKSLSAYTTASYFDGSEAFSQLPYARIINPPNPELRWERVQHINLGLDFGLFAGRISGTFEYFFKKGTDLIGSSAMAPSSGVLTFTGNVADTRGRGFDLSLQSRNLTGRFSWTTDFLMSRVRDVVTHYERPSPAGSYLESGDQGRYALEGKPLYAVYSYRSAGLDPATGDPQGYLNGAVSKDYAAILSAATPDGLVFNGSSRPEVFGALRNTFGYGPLELSFNISYKLGYYYRRPSVVYGTDHGLAQQSGDFALRWQQPGDEAHTVVPSMPAGTNFQRDLFYRYSSALVEKGDHVRLQDLRLAWTFEKGSLSFLPKGGLQIYLYASNLGILWRANRSHTDPDAINTYSLPKTLSAGVRLNLN</sequence>
<comment type="similarity">
    <text evidence="7">Belongs to the TonB-dependent receptor family.</text>
</comment>
<accession>A0A372NV13</accession>
<dbReference type="InterPro" id="IPR037066">
    <property type="entry name" value="Plug_dom_sf"/>
</dbReference>
<evidence type="ECO:0000256" key="2">
    <source>
        <dbReference type="ARBA" id="ARBA00022448"/>
    </source>
</evidence>
<feature type="domain" description="TonB-dependent receptor plug" evidence="9">
    <location>
        <begin position="126"/>
        <end position="227"/>
    </location>
</feature>
<dbReference type="Gene3D" id="2.170.130.10">
    <property type="entry name" value="TonB-dependent receptor, plug domain"/>
    <property type="match status" value="1"/>
</dbReference>
<dbReference type="InterPro" id="IPR023997">
    <property type="entry name" value="TonB-dep_OMP_SusC/RagA_CS"/>
</dbReference>
<evidence type="ECO:0000313" key="10">
    <source>
        <dbReference type="EMBL" id="RFZ92874.1"/>
    </source>
</evidence>
<dbReference type="InterPro" id="IPR008969">
    <property type="entry name" value="CarboxyPept-like_regulatory"/>
</dbReference>
<evidence type="ECO:0000259" key="9">
    <source>
        <dbReference type="Pfam" id="PF07715"/>
    </source>
</evidence>
<dbReference type="NCBIfam" id="TIGR04056">
    <property type="entry name" value="OMP_RagA_SusC"/>
    <property type="match status" value="1"/>
</dbReference>
<dbReference type="Gene3D" id="2.60.40.1120">
    <property type="entry name" value="Carboxypeptidase-like, regulatory domain"/>
    <property type="match status" value="1"/>
</dbReference>
<keyword evidence="4 7" id="KW-0812">Transmembrane</keyword>
<dbReference type="InterPro" id="IPR023996">
    <property type="entry name" value="TonB-dep_OMP_SusC/RagA"/>
</dbReference>
<evidence type="ECO:0000256" key="4">
    <source>
        <dbReference type="ARBA" id="ARBA00022692"/>
    </source>
</evidence>
<reference evidence="10 11" key="1">
    <citation type="submission" date="2018-08" db="EMBL/GenBank/DDBJ databases">
        <title>Mucilaginibacter sp. MYSH2.</title>
        <authorList>
            <person name="Seo T."/>
        </authorList>
    </citation>
    <scope>NUCLEOTIDE SEQUENCE [LARGE SCALE GENOMIC DNA]</scope>
    <source>
        <strain evidence="10 11">MYSH2</strain>
    </source>
</reference>
<evidence type="ECO:0000313" key="11">
    <source>
        <dbReference type="Proteomes" id="UP000264217"/>
    </source>
</evidence>
<dbReference type="GO" id="GO:0009279">
    <property type="term" value="C:cell outer membrane"/>
    <property type="evidence" value="ECO:0007669"/>
    <property type="project" value="UniProtKB-SubCell"/>
</dbReference>
<keyword evidence="5 7" id="KW-0472">Membrane</keyword>
<dbReference type="SUPFAM" id="SSF49464">
    <property type="entry name" value="Carboxypeptidase regulatory domain-like"/>
    <property type="match status" value="1"/>
</dbReference>
<proteinExistence type="inferred from homology"/>
<comment type="caution">
    <text evidence="10">The sequence shown here is derived from an EMBL/GenBank/DDBJ whole genome shotgun (WGS) entry which is preliminary data.</text>
</comment>
<dbReference type="OrthoDB" id="9768177at2"/>
<dbReference type="AlphaFoldDB" id="A0A372NV13"/>
<gene>
    <name evidence="10" type="ORF">D0C36_15905</name>
</gene>
<protein>
    <submittedName>
        <fullName evidence="10">SusC/RagA family TonB-linked outer membrane protein</fullName>
    </submittedName>
</protein>
<keyword evidence="11" id="KW-1185">Reference proteome</keyword>
<dbReference type="EMBL" id="QWDC01000002">
    <property type="protein sequence ID" value="RFZ92874.1"/>
    <property type="molecule type" value="Genomic_DNA"/>
</dbReference>
<evidence type="ECO:0000256" key="7">
    <source>
        <dbReference type="PROSITE-ProRule" id="PRU01360"/>
    </source>
</evidence>
<dbReference type="NCBIfam" id="TIGR04057">
    <property type="entry name" value="SusC_RagA_signa"/>
    <property type="match status" value="1"/>
</dbReference>
<keyword evidence="3 7" id="KW-1134">Transmembrane beta strand</keyword>
<comment type="subcellular location">
    <subcellularLocation>
        <location evidence="1 7">Cell outer membrane</location>
        <topology evidence="1 7">Multi-pass membrane protein</topology>
    </subcellularLocation>
</comment>
<name>A0A372NV13_9SPHI</name>
<evidence type="ECO:0000256" key="1">
    <source>
        <dbReference type="ARBA" id="ARBA00004571"/>
    </source>
</evidence>
<dbReference type="InterPro" id="IPR036942">
    <property type="entry name" value="Beta-barrel_TonB_sf"/>
</dbReference>
<evidence type="ECO:0000256" key="6">
    <source>
        <dbReference type="ARBA" id="ARBA00023237"/>
    </source>
</evidence>
<dbReference type="Proteomes" id="UP000264217">
    <property type="component" value="Unassembled WGS sequence"/>
</dbReference>
<dbReference type="InterPro" id="IPR039426">
    <property type="entry name" value="TonB-dep_rcpt-like"/>
</dbReference>
<evidence type="ECO:0000256" key="5">
    <source>
        <dbReference type="ARBA" id="ARBA00023136"/>
    </source>
</evidence>
<feature type="signal peptide" evidence="8">
    <location>
        <begin position="1"/>
        <end position="24"/>
    </location>
</feature>
<dbReference type="InterPro" id="IPR012910">
    <property type="entry name" value="Plug_dom"/>
</dbReference>
<feature type="chain" id="PRO_5017042854" evidence="8">
    <location>
        <begin position="25"/>
        <end position="1070"/>
    </location>
</feature>
<evidence type="ECO:0000256" key="3">
    <source>
        <dbReference type="ARBA" id="ARBA00022452"/>
    </source>
</evidence>
<dbReference type="Gene3D" id="2.40.170.20">
    <property type="entry name" value="TonB-dependent receptor, beta-barrel domain"/>
    <property type="match status" value="1"/>
</dbReference>
<dbReference type="RefSeq" id="WP_117392583.1">
    <property type="nucleotide sequence ID" value="NZ_QWDC01000002.1"/>
</dbReference>
<evidence type="ECO:0000256" key="8">
    <source>
        <dbReference type="SAM" id="SignalP"/>
    </source>
</evidence>
<keyword evidence="2 7" id="KW-0813">Transport</keyword>
<dbReference type="PROSITE" id="PS52016">
    <property type="entry name" value="TONB_DEPENDENT_REC_3"/>
    <property type="match status" value="1"/>
</dbReference>
<keyword evidence="8" id="KW-0732">Signal</keyword>
<dbReference type="Pfam" id="PF07715">
    <property type="entry name" value="Plug"/>
    <property type="match status" value="1"/>
</dbReference>
<organism evidence="10 11">
    <name type="scientific">Mucilaginibacter conchicola</name>
    <dbReference type="NCBI Taxonomy" id="2303333"/>
    <lineage>
        <taxon>Bacteria</taxon>
        <taxon>Pseudomonadati</taxon>
        <taxon>Bacteroidota</taxon>
        <taxon>Sphingobacteriia</taxon>
        <taxon>Sphingobacteriales</taxon>
        <taxon>Sphingobacteriaceae</taxon>
        <taxon>Mucilaginibacter</taxon>
    </lineage>
</organism>
<dbReference type="SUPFAM" id="SSF56935">
    <property type="entry name" value="Porins"/>
    <property type="match status" value="1"/>
</dbReference>
<keyword evidence="6 7" id="KW-0998">Cell outer membrane</keyword>